<dbReference type="GO" id="GO:0005768">
    <property type="term" value="C:endosome"/>
    <property type="evidence" value="ECO:0007669"/>
    <property type="project" value="TreeGrafter"/>
</dbReference>
<organism evidence="3">
    <name type="scientific">Dendroctonus ponderosae</name>
    <name type="common">Mountain pine beetle</name>
    <dbReference type="NCBI Taxonomy" id="77166"/>
    <lineage>
        <taxon>Eukaryota</taxon>
        <taxon>Metazoa</taxon>
        <taxon>Ecdysozoa</taxon>
        <taxon>Arthropoda</taxon>
        <taxon>Hexapoda</taxon>
        <taxon>Insecta</taxon>
        <taxon>Pterygota</taxon>
        <taxon>Neoptera</taxon>
        <taxon>Endopterygota</taxon>
        <taxon>Coleoptera</taxon>
        <taxon>Polyphaga</taxon>
        <taxon>Cucujiformia</taxon>
        <taxon>Curculionidae</taxon>
        <taxon>Scolytinae</taxon>
        <taxon>Dendroctonus</taxon>
    </lineage>
</organism>
<dbReference type="KEGG" id="dpa:109546375"/>
<gene>
    <name evidence="5" type="primary">109546375</name>
    <name evidence="4" type="ORF">D910_12261</name>
    <name evidence="3" type="ORF">YQE_01781</name>
</gene>
<feature type="domain" description="OCIA" evidence="2">
    <location>
        <begin position="26"/>
        <end position="110"/>
    </location>
</feature>
<feature type="compositionally biased region" description="Basic and acidic residues" evidence="1">
    <location>
        <begin position="182"/>
        <end position="212"/>
    </location>
</feature>
<dbReference type="Proteomes" id="UP000019118">
    <property type="component" value="Unassembled WGS sequence"/>
</dbReference>
<feature type="compositionally biased region" description="Pro residues" evidence="1">
    <location>
        <begin position="14"/>
        <end position="27"/>
    </location>
</feature>
<dbReference type="HOGENOM" id="CLU_083038_0_0_1"/>
<accession>N6TUU0</accession>
<evidence type="ECO:0000313" key="7">
    <source>
        <dbReference type="Proteomes" id="UP000030742"/>
    </source>
</evidence>
<feature type="region of interest" description="Disordered" evidence="1">
    <location>
        <begin position="1"/>
        <end position="27"/>
    </location>
</feature>
<evidence type="ECO:0000313" key="6">
    <source>
        <dbReference type="Proteomes" id="UP000019118"/>
    </source>
</evidence>
<dbReference type="EMBL" id="KB632403">
    <property type="protein sequence ID" value="ERL94989.1"/>
    <property type="molecule type" value="Genomic_DNA"/>
</dbReference>
<dbReference type="Pfam" id="PF07051">
    <property type="entry name" value="OCIA"/>
    <property type="match status" value="1"/>
</dbReference>
<feature type="compositionally biased region" description="Basic and acidic residues" evidence="1">
    <location>
        <begin position="232"/>
        <end position="241"/>
    </location>
</feature>
<dbReference type="InterPro" id="IPR009764">
    <property type="entry name" value="OCIA_dom"/>
</dbReference>
<dbReference type="STRING" id="77166.N6TUU0"/>
<dbReference type="EnsemblMetazoa" id="XM_019917321.1">
    <property type="protein sequence ID" value="XP_019772880.1"/>
    <property type="gene ID" value="LOC109546375"/>
</dbReference>
<protein>
    <recommendedName>
        <fullName evidence="2">OCIA domain-containing protein</fullName>
    </recommendedName>
</protein>
<dbReference type="InterPro" id="IPR040187">
    <property type="entry name" value="OCAD1/2"/>
</dbReference>
<dbReference type="EMBL" id="KB740047">
    <property type="protein sequence ID" value="ENN81843.1"/>
    <property type="molecule type" value="Genomic_DNA"/>
</dbReference>
<reference evidence="6 7" key="1">
    <citation type="journal article" date="2013" name="Genome Biol.">
        <title>Draft genome of the mountain pine beetle, Dendroctonus ponderosae Hopkins, a major forest pest.</title>
        <authorList>
            <person name="Keeling C.I."/>
            <person name="Yuen M.M."/>
            <person name="Liao N.Y."/>
            <person name="Docking T.R."/>
            <person name="Chan S.K."/>
            <person name="Taylor G.A."/>
            <person name="Palmquist D.L."/>
            <person name="Jackman S.D."/>
            <person name="Nguyen A."/>
            <person name="Li M."/>
            <person name="Henderson H."/>
            <person name="Janes J.K."/>
            <person name="Zhao Y."/>
            <person name="Pandoh P."/>
            <person name="Moore R."/>
            <person name="Sperling F.A."/>
            <person name="Huber D.P."/>
            <person name="Birol I."/>
            <person name="Jones S.J."/>
            <person name="Bohlmann J."/>
        </authorList>
    </citation>
    <scope>NUCLEOTIDE SEQUENCE</scope>
</reference>
<evidence type="ECO:0000313" key="3">
    <source>
        <dbReference type="EMBL" id="ENN81843.1"/>
    </source>
</evidence>
<reference evidence="5" key="2">
    <citation type="submission" date="2024-08" db="UniProtKB">
        <authorList>
            <consortium name="EnsemblMetazoa"/>
        </authorList>
    </citation>
    <scope>IDENTIFICATION</scope>
</reference>
<evidence type="ECO:0000313" key="4">
    <source>
        <dbReference type="EMBL" id="ERL94989.1"/>
    </source>
</evidence>
<feature type="region of interest" description="Disordered" evidence="1">
    <location>
        <begin position="144"/>
        <end position="257"/>
    </location>
</feature>
<proteinExistence type="predicted"/>
<dbReference type="PANTHER" id="PTHR13336:SF3">
    <property type="entry name" value="OCIA DOMAIN-CONTAINING PROTEIN 1"/>
    <property type="match status" value="1"/>
</dbReference>
<feature type="compositionally biased region" description="Basic and acidic residues" evidence="1">
    <location>
        <begin position="1"/>
        <end position="10"/>
    </location>
</feature>
<dbReference type="Proteomes" id="UP000030742">
    <property type="component" value="Unassembled WGS sequence"/>
</dbReference>
<keyword evidence="6" id="KW-1185">Reference proteome</keyword>
<evidence type="ECO:0000256" key="1">
    <source>
        <dbReference type="SAM" id="MobiDB-lite"/>
    </source>
</evidence>
<dbReference type="OMA" id="TYEVMLP"/>
<sequence>MMRPTDEPERQTPFPGPNARQPPPPYKFTPEELRVLRECNRESFYNRCLPMSAIFGGLTYYGIHTGIFNRNKAFGATPKVVAAVVVGFFIGKLSYQRNCADKFVALPNSKIGKMIKARRLGVADEEDDSQFSFSSLSPFTGLTDNYSDITPDTNQSYDYDNKPTPQGLDDAFRPSMDNPIILHEEEMPPEQKHVTTYEELRKKNREEYEQKRAQNYRHVQPKAPPSPPSTSRESEFSDDPYKPSSPAPKTKYGDVWG</sequence>
<evidence type="ECO:0000313" key="5">
    <source>
        <dbReference type="EnsemblMetazoa" id="XP_019772880.1"/>
    </source>
</evidence>
<feature type="compositionally biased region" description="Polar residues" evidence="1">
    <location>
        <begin position="144"/>
        <end position="158"/>
    </location>
</feature>
<dbReference type="PANTHER" id="PTHR13336">
    <property type="entry name" value="OVARIAN CARCINOMA IMMUNOREACTIVE ANTIGEN"/>
    <property type="match status" value="1"/>
</dbReference>
<dbReference type="AlphaFoldDB" id="N6TUU0"/>
<name>N6TUU0_DENPD</name>
<dbReference type="OrthoDB" id="6513616at2759"/>
<evidence type="ECO:0000259" key="2">
    <source>
        <dbReference type="Pfam" id="PF07051"/>
    </source>
</evidence>
<feature type="non-terminal residue" evidence="3">
    <location>
        <position position="1"/>
    </location>
</feature>